<comment type="caution">
    <text evidence="2">The sequence shown here is derived from an EMBL/GenBank/DDBJ whole genome shotgun (WGS) entry which is preliminary data.</text>
</comment>
<reference evidence="2" key="1">
    <citation type="journal article" date="2019" name="bioRxiv">
        <title>The Genome of the Zebra Mussel, Dreissena polymorpha: A Resource for Invasive Species Research.</title>
        <authorList>
            <person name="McCartney M.A."/>
            <person name="Auch B."/>
            <person name="Kono T."/>
            <person name="Mallez S."/>
            <person name="Zhang Y."/>
            <person name="Obille A."/>
            <person name="Becker A."/>
            <person name="Abrahante J.E."/>
            <person name="Garbe J."/>
            <person name="Badalamenti J.P."/>
            <person name="Herman A."/>
            <person name="Mangelson H."/>
            <person name="Liachko I."/>
            <person name="Sullivan S."/>
            <person name="Sone E.D."/>
            <person name="Koren S."/>
            <person name="Silverstein K.A.T."/>
            <person name="Beckman K.B."/>
            <person name="Gohl D.M."/>
        </authorList>
    </citation>
    <scope>NUCLEOTIDE SEQUENCE</scope>
    <source>
        <strain evidence="2">Duluth1</strain>
        <tissue evidence="2">Whole animal</tissue>
    </source>
</reference>
<reference evidence="2" key="2">
    <citation type="submission" date="2020-11" db="EMBL/GenBank/DDBJ databases">
        <authorList>
            <person name="McCartney M.A."/>
            <person name="Auch B."/>
            <person name="Kono T."/>
            <person name="Mallez S."/>
            <person name="Becker A."/>
            <person name="Gohl D.M."/>
            <person name="Silverstein K.A.T."/>
            <person name="Koren S."/>
            <person name="Bechman K.B."/>
            <person name="Herman A."/>
            <person name="Abrahante J.E."/>
            <person name="Garbe J."/>
        </authorList>
    </citation>
    <scope>NUCLEOTIDE SEQUENCE</scope>
    <source>
        <strain evidence="2">Duluth1</strain>
        <tissue evidence="2">Whole animal</tissue>
    </source>
</reference>
<dbReference type="Pfam" id="PF05225">
    <property type="entry name" value="HTH_psq"/>
    <property type="match status" value="1"/>
</dbReference>
<keyword evidence="3" id="KW-1185">Reference proteome</keyword>
<dbReference type="EMBL" id="JAIWYP010000003">
    <property type="protein sequence ID" value="KAH3845629.1"/>
    <property type="molecule type" value="Genomic_DNA"/>
</dbReference>
<feature type="domain" description="HTH psq-type" evidence="1">
    <location>
        <begin position="1"/>
        <end position="24"/>
    </location>
</feature>
<dbReference type="GO" id="GO:0003677">
    <property type="term" value="F:DNA binding"/>
    <property type="evidence" value="ECO:0007669"/>
    <property type="project" value="InterPro"/>
</dbReference>
<gene>
    <name evidence="2" type="ORF">DPMN_087911</name>
</gene>
<organism evidence="2 3">
    <name type="scientific">Dreissena polymorpha</name>
    <name type="common">Zebra mussel</name>
    <name type="synonym">Mytilus polymorpha</name>
    <dbReference type="NCBI Taxonomy" id="45954"/>
    <lineage>
        <taxon>Eukaryota</taxon>
        <taxon>Metazoa</taxon>
        <taxon>Spiralia</taxon>
        <taxon>Lophotrochozoa</taxon>
        <taxon>Mollusca</taxon>
        <taxon>Bivalvia</taxon>
        <taxon>Autobranchia</taxon>
        <taxon>Heteroconchia</taxon>
        <taxon>Euheterodonta</taxon>
        <taxon>Imparidentia</taxon>
        <taxon>Neoheterodontei</taxon>
        <taxon>Myida</taxon>
        <taxon>Dreissenoidea</taxon>
        <taxon>Dreissenidae</taxon>
        <taxon>Dreissena</taxon>
    </lineage>
</organism>
<protein>
    <recommendedName>
        <fullName evidence="1">HTH psq-type domain-containing protein</fullName>
    </recommendedName>
</protein>
<accession>A0A9D4KU19</accession>
<proteinExistence type="predicted"/>
<evidence type="ECO:0000259" key="1">
    <source>
        <dbReference type="Pfam" id="PF05225"/>
    </source>
</evidence>
<dbReference type="Proteomes" id="UP000828390">
    <property type="component" value="Unassembled WGS sequence"/>
</dbReference>
<name>A0A9D4KU19_DREPO</name>
<sequence length="139" mass="15817">MSVYRASRVYNVPESTLRDRTRQNVDINCKHGAETLFTCEEERKLADHIVFMANIGYGYSVTDVRCMAADYARSLGKNVRAKGELSSDWFYGYMQRWAQLKAVKPQKLGLQRAKTASKATIDRYFEGGGKLQRARHGQG</sequence>
<dbReference type="InterPro" id="IPR007889">
    <property type="entry name" value="HTH_Psq"/>
</dbReference>
<evidence type="ECO:0000313" key="2">
    <source>
        <dbReference type="EMBL" id="KAH3845629.1"/>
    </source>
</evidence>
<dbReference type="AlphaFoldDB" id="A0A9D4KU19"/>
<evidence type="ECO:0000313" key="3">
    <source>
        <dbReference type="Proteomes" id="UP000828390"/>
    </source>
</evidence>
<dbReference type="Gene3D" id="1.10.10.60">
    <property type="entry name" value="Homeodomain-like"/>
    <property type="match status" value="1"/>
</dbReference>